<dbReference type="Gene3D" id="2.60.40.10">
    <property type="entry name" value="Immunoglobulins"/>
    <property type="match status" value="1"/>
</dbReference>
<organism evidence="1">
    <name type="scientific">marine metagenome</name>
    <dbReference type="NCBI Taxonomy" id="408172"/>
    <lineage>
        <taxon>unclassified sequences</taxon>
        <taxon>metagenomes</taxon>
        <taxon>ecological metagenomes</taxon>
    </lineage>
</organism>
<accession>A0A382A7J1</accession>
<gene>
    <name evidence="1" type="ORF">METZ01_LOCUS150065</name>
</gene>
<name>A0A382A7J1_9ZZZZ</name>
<dbReference type="InterPro" id="IPR013783">
    <property type="entry name" value="Ig-like_fold"/>
</dbReference>
<sequence length="723" mass="82172">MALLYSDVTYESGVLSEFVGGQSPGTSYENWVSHVTEGIASEGFNDYGPDWLDIQTNGFGSYRKLEEGSPTLVYWETIFSQFIAGDTTTVDSLLQDSIESFFYELVIFEDTTVNKTFHILREQLDTSFVDLNQPDNDADDVIGSFRNSWGLYIINPAALREQIMIQVPHPCDDFIAPYIALDIYQQTDGFGFMINGAGREVEWSEVGEYSNSKSHSDPSRYAHTVFQTFQDVVTQPLIGLNPHWPLVFAIHSFDNASHAPRKSVIIAAGAQNSFTTKPIRDITDDHFDIINFTEEFPISQNQFNNPDPLHVTDYYEVFFDDQCVYDNGAEQFPMTLATELKGPSVGIQMLDLQSQVSGWSVYEPWVHVELDEKPMIFDSTGITDDTVYTNGLYPTGIQNFSMIREYYQPFIEALDLYLTHWETAPDQTSPDSIEFIMAYNVDNSDHVYLTWSPVYDTNFKSFQIQADTDTLTDNSMVFDLTDYTMLQYMRRDHQTLSGLNNTVPWLFRIRAVDYFENAGSWSKTVSNMLPGHSPPDTILYFDNNNSIQGIIDEDVDGESYEIDTLVLMPGNSPTLALFGNTWKSIQIDPFTPDTTTVLQVFTRIDSISEIQAIGFSTGENTIRYSLSGYETLDIEEWIPVYQGTNQVGSWQSYRIPLGDDWLAWYDSLSLITEIHFINDQDDTSRAPGSIHFSMVRDYTTDLPIPPVVSIDYSIGNIRNENHQ</sequence>
<dbReference type="AlphaFoldDB" id="A0A382A7J1"/>
<evidence type="ECO:0008006" key="2">
    <source>
        <dbReference type="Google" id="ProtNLM"/>
    </source>
</evidence>
<protein>
    <recommendedName>
        <fullName evidence="2">Fibronectin type-III domain-containing protein</fullName>
    </recommendedName>
</protein>
<dbReference type="EMBL" id="UINC01024141">
    <property type="protein sequence ID" value="SVA97211.1"/>
    <property type="molecule type" value="Genomic_DNA"/>
</dbReference>
<feature type="non-terminal residue" evidence="1">
    <location>
        <position position="723"/>
    </location>
</feature>
<reference evidence="1" key="1">
    <citation type="submission" date="2018-05" db="EMBL/GenBank/DDBJ databases">
        <authorList>
            <person name="Lanie J.A."/>
            <person name="Ng W.-L."/>
            <person name="Kazmierczak K.M."/>
            <person name="Andrzejewski T.M."/>
            <person name="Davidsen T.M."/>
            <person name="Wayne K.J."/>
            <person name="Tettelin H."/>
            <person name="Glass J.I."/>
            <person name="Rusch D."/>
            <person name="Podicherti R."/>
            <person name="Tsui H.-C.T."/>
            <person name="Winkler M.E."/>
        </authorList>
    </citation>
    <scope>NUCLEOTIDE SEQUENCE</scope>
</reference>
<evidence type="ECO:0000313" key="1">
    <source>
        <dbReference type="EMBL" id="SVA97211.1"/>
    </source>
</evidence>
<proteinExistence type="predicted"/>